<evidence type="ECO:0000313" key="8">
    <source>
        <dbReference type="EMBL" id="SEA64852.1"/>
    </source>
</evidence>
<evidence type="ECO:0000256" key="2">
    <source>
        <dbReference type="ARBA" id="ARBA00022908"/>
    </source>
</evidence>
<evidence type="ECO:0000256" key="5">
    <source>
        <dbReference type="PROSITE-ProRule" id="PRU01248"/>
    </source>
</evidence>
<dbReference type="InterPro" id="IPR010998">
    <property type="entry name" value="Integrase_recombinase_N"/>
</dbReference>
<dbReference type="Pfam" id="PF02899">
    <property type="entry name" value="Phage_int_SAM_1"/>
    <property type="match status" value="1"/>
</dbReference>
<dbReference type="InterPro" id="IPR002104">
    <property type="entry name" value="Integrase_catalytic"/>
</dbReference>
<evidence type="ECO:0000256" key="4">
    <source>
        <dbReference type="ARBA" id="ARBA00023172"/>
    </source>
</evidence>
<evidence type="ECO:0000259" key="7">
    <source>
        <dbReference type="PROSITE" id="PS51900"/>
    </source>
</evidence>
<dbReference type="PANTHER" id="PTHR30349:SF81">
    <property type="entry name" value="TYROSINE RECOMBINASE XERC"/>
    <property type="match status" value="1"/>
</dbReference>
<dbReference type="GO" id="GO:0006310">
    <property type="term" value="P:DNA recombination"/>
    <property type="evidence" value="ECO:0007669"/>
    <property type="project" value="UniProtKB-KW"/>
</dbReference>
<dbReference type="Pfam" id="PF00589">
    <property type="entry name" value="Phage_integrase"/>
    <property type="match status" value="1"/>
</dbReference>
<evidence type="ECO:0000256" key="3">
    <source>
        <dbReference type="ARBA" id="ARBA00023125"/>
    </source>
</evidence>
<gene>
    <name evidence="8" type="ORF">SAMN05421875_12143</name>
</gene>
<dbReference type="Proteomes" id="UP000199002">
    <property type="component" value="Unassembled WGS sequence"/>
</dbReference>
<keyword evidence="2" id="KW-0229">DNA integration</keyword>
<dbReference type="GO" id="GO:0007059">
    <property type="term" value="P:chromosome segregation"/>
    <property type="evidence" value="ECO:0007669"/>
    <property type="project" value="UniProtKB-KW"/>
</dbReference>
<dbReference type="Gene3D" id="1.10.150.130">
    <property type="match status" value="1"/>
</dbReference>
<keyword evidence="4" id="KW-0233">DNA recombination</keyword>
<keyword evidence="3 5" id="KW-0238">DNA-binding</keyword>
<evidence type="ECO:0000256" key="1">
    <source>
        <dbReference type="ARBA" id="ARBA00022829"/>
    </source>
</evidence>
<dbReference type="InterPro" id="IPR011010">
    <property type="entry name" value="DNA_brk_join_enz"/>
</dbReference>
<dbReference type="AlphaFoldDB" id="A0A1H4CXN0"/>
<evidence type="ECO:0000313" key="9">
    <source>
        <dbReference type="Proteomes" id="UP000199002"/>
    </source>
</evidence>
<dbReference type="RefSeq" id="WP_008903159.1">
    <property type="nucleotide sequence ID" value="NZ_FNQJ01000021.1"/>
</dbReference>
<proteinExistence type="predicted"/>
<evidence type="ECO:0000259" key="6">
    <source>
        <dbReference type="PROSITE" id="PS51898"/>
    </source>
</evidence>
<accession>A0A1H4CXN0</accession>
<sequence length="339" mass="37638">MSSSEHRKPAPPSFATLVQSFFAEHLTQQRALSPQTVAAYRDAFVLFLDFAQAQLHKTPTTLSLADLTPALILDFLDHLERDRHNTVRSRNARLAALRSFLKFAARRDVTALQVVEQALGVPMKRFERPMFEFLTREEMLAVIGAPGADWMGQRDKLLLALLYNTGARVSEAIGVKVGDVVLAPAACVHLHGKGRKQRSVPLWRSTVKVIRAWLKFNPDLTPTSALLPNRGGQAMTRSNVTQRLALAVKKAALTTPSLAGRTISPHCLRHSTAMHLLQSGVDISVIALWLGHESPATTHQYIEADLAMKEKALARLQDPNVVPQRFRAEDDLLKFLKTL</sequence>
<dbReference type="PANTHER" id="PTHR30349">
    <property type="entry name" value="PHAGE INTEGRASE-RELATED"/>
    <property type="match status" value="1"/>
</dbReference>
<dbReference type="Gene3D" id="1.10.443.10">
    <property type="entry name" value="Intergrase catalytic core"/>
    <property type="match status" value="1"/>
</dbReference>
<reference evidence="9" key="1">
    <citation type="submission" date="2016-10" db="EMBL/GenBank/DDBJ databases">
        <authorList>
            <person name="Varghese N."/>
            <person name="Submissions S."/>
        </authorList>
    </citation>
    <scope>NUCLEOTIDE SEQUENCE [LARGE SCALE GENOMIC DNA]</scope>
    <source>
        <strain evidence="9">DSM 25157</strain>
    </source>
</reference>
<feature type="domain" description="Tyr recombinase" evidence="6">
    <location>
        <begin position="129"/>
        <end position="314"/>
    </location>
</feature>
<keyword evidence="1" id="KW-0159">Chromosome partition</keyword>
<dbReference type="GeneID" id="34231843"/>
<dbReference type="InterPro" id="IPR050090">
    <property type="entry name" value="Tyrosine_recombinase_XerCD"/>
</dbReference>
<dbReference type="GO" id="GO:0015074">
    <property type="term" value="P:DNA integration"/>
    <property type="evidence" value="ECO:0007669"/>
    <property type="project" value="UniProtKB-KW"/>
</dbReference>
<keyword evidence="9" id="KW-1185">Reference proteome</keyword>
<dbReference type="STRING" id="592050.SAMN05421875_12143"/>
<dbReference type="InterPro" id="IPR044068">
    <property type="entry name" value="CB"/>
</dbReference>
<feature type="domain" description="Core-binding (CB)" evidence="7">
    <location>
        <begin position="12"/>
        <end position="105"/>
    </location>
</feature>
<protein>
    <submittedName>
        <fullName evidence="8">Site-specific recombinase XerD</fullName>
    </submittedName>
</protein>
<dbReference type="SUPFAM" id="SSF56349">
    <property type="entry name" value="DNA breaking-rejoining enzymes"/>
    <property type="match status" value="1"/>
</dbReference>
<dbReference type="GO" id="GO:0003677">
    <property type="term" value="F:DNA binding"/>
    <property type="evidence" value="ECO:0007669"/>
    <property type="project" value="UniProtKB-UniRule"/>
</dbReference>
<dbReference type="InterPro" id="IPR013762">
    <property type="entry name" value="Integrase-like_cat_sf"/>
</dbReference>
<dbReference type="InterPro" id="IPR004107">
    <property type="entry name" value="Integrase_SAM-like_N"/>
</dbReference>
<dbReference type="EMBL" id="FNQJ01000021">
    <property type="protein sequence ID" value="SEA64852.1"/>
    <property type="molecule type" value="Genomic_DNA"/>
</dbReference>
<organism evidence="8 9">
    <name type="scientific">Acidovorax soli</name>
    <dbReference type="NCBI Taxonomy" id="592050"/>
    <lineage>
        <taxon>Bacteria</taxon>
        <taxon>Pseudomonadati</taxon>
        <taxon>Pseudomonadota</taxon>
        <taxon>Betaproteobacteria</taxon>
        <taxon>Burkholderiales</taxon>
        <taxon>Comamonadaceae</taxon>
        <taxon>Acidovorax</taxon>
    </lineage>
</organism>
<name>A0A1H4CXN0_9BURK</name>
<dbReference type="PROSITE" id="PS51900">
    <property type="entry name" value="CB"/>
    <property type="match status" value="1"/>
</dbReference>
<dbReference type="PROSITE" id="PS51898">
    <property type="entry name" value="TYR_RECOMBINASE"/>
    <property type="match status" value="1"/>
</dbReference>